<evidence type="ECO:0000256" key="10">
    <source>
        <dbReference type="HAMAP-Rule" id="MF_00331"/>
    </source>
</evidence>
<dbReference type="InterPro" id="IPR015424">
    <property type="entry name" value="PyrdxlP-dep_Trfase"/>
</dbReference>
<evidence type="ECO:0000256" key="2">
    <source>
        <dbReference type="ARBA" id="ARBA00006490"/>
    </source>
</evidence>
<feature type="binding site" evidence="10">
    <location>
        <begin position="75"/>
        <end position="76"/>
    </location>
    <ligand>
        <name>pyridoxal 5'-phosphate</name>
        <dbReference type="ChEBI" id="CHEBI:597326"/>
    </ligand>
</feature>
<feature type="binding site" evidence="10">
    <location>
        <position position="184"/>
    </location>
    <ligand>
        <name>pyridoxal 5'-phosphate</name>
        <dbReference type="ChEBI" id="CHEBI:597326"/>
    </ligand>
</feature>
<dbReference type="RefSeq" id="WP_044618699.1">
    <property type="nucleotide sequence ID" value="NZ_CP007142.1"/>
</dbReference>
<sequence length="389" mass="42332">MKLPVYLDYAASTPVDPRVAKLMGDCLTMEGNFGNPASRSHVYGWQAEEAVEEARRQVADLIGAEPREIVWTSGATESNNLAIKGVLEQYGEERGRHIITSAIEHKAVLDPCQYLQSRGCEVTFLQPDDQGLISVEQVRQALRPDTVLVSLMHVNNEIGVINPVAGVGELCRSRDILFHVDAAQSAGKLPVNVQAMHIDLLSLSAHKFYGPKGMGALFVRRQPQVRVAPLIHGGGHERGMRSGTLATHQIAGMGKAAQLARQEQSDELERIASLKDLLWGSIRDLPGVSLNGHPEQRLPSILNVAFDGLDGEMLLMSLKDLAISTGSACTSASLEPSYVLRAIGVDTQLAHSSLRISLGRFTDRAQVEFAIQHIRSTVERMRAVTGQTV</sequence>
<dbReference type="HAMAP" id="MF_00331">
    <property type="entry name" value="Cys_desulf_IscS"/>
    <property type="match status" value="1"/>
</dbReference>
<keyword evidence="6 10" id="KW-0663">Pyridoxal phosphate</keyword>
<dbReference type="GO" id="GO:1990221">
    <property type="term" value="C:L-cysteine desulfurase complex"/>
    <property type="evidence" value="ECO:0007669"/>
    <property type="project" value="UniProtKB-ARBA"/>
</dbReference>
<evidence type="ECO:0000256" key="7">
    <source>
        <dbReference type="ARBA" id="ARBA00023004"/>
    </source>
</evidence>
<comment type="subcellular location">
    <subcellularLocation>
        <location evidence="10">Cytoplasm</location>
    </subcellularLocation>
</comment>
<dbReference type="GO" id="GO:0031071">
    <property type="term" value="F:cysteine desulfurase activity"/>
    <property type="evidence" value="ECO:0007669"/>
    <property type="project" value="UniProtKB-UniRule"/>
</dbReference>
<comment type="cofactor">
    <cofactor evidence="1 10 11">
        <name>pyridoxal 5'-phosphate</name>
        <dbReference type="ChEBI" id="CHEBI:597326"/>
    </cofactor>
</comment>
<evidence type="ECO:0000259" key="12">
    <source>
        <dbReference type="Pfam" id="PF00266"/>
    </source>
</evidence>
<dbReference type="InterPro" id="IPR015422">
    <property type="entry name" value="PyrdxlP-dep_Trfase_small"/>
</dbReference>
<feature type="active site" description="Cysteine persulfide intermediate" evidence="10">
    <location>
        <position position="329"/>
    </location>
</feature>
<dbReference type="InterPro" id="IPR020578">
    <property type="entry name" value="Aminotrans_V_PyrdxlP_BS"/>
</dbReference>
<dbReference type="EC" id="2.8.1.7" evidence="10"/>
<dbReference type="InterPro" id="IPR015421">
    <property type="entry name" value="PyrdxlP-dep_Trfase_major"/>
</dbReference>
<dbReference type="Gene3D" id="3.90.1150.10">
    <property type="entry name" value="Aspartate Aminotransferase, domain 1"/>
    <property type="match status" value="1"/>
</dbReference>
<evidence type="ECO:0000256" key="8">
    <source>
        <dbReference type="ARBA" id="ARBA00023014"/>
    </source>
</evidence>
<evidence type="ECO:0000256" key="4">
    <source>
        <dbReference type="ARBA" id="ARBA00022714"/>
    </source>
</evidence>
<reference evidence="13 14" key="1">
    <citation type="submission" date="2014-01" db="EMBL/GenBank/DDBJ databases">
        <title>Full genme sequencing of cellulolytic bacterium Gynuella sunshinyii YC6258T gen. nov., sp. nov.</title>
        <authorList>
            <person name="Khan H."/>
            <person name="Chung E.J."/>
            <person name="Chung Y.R."/>
        </authorList>
    </citation>
    <scope>NUCLEOTIDE SEQUENCE [LARGE SCALE GENOMIC DNA]</scope>
    <source>
        <strain evidence="13 14">YC6258</strain>
    </source>
</reference>
<keyword evidence="5 10" id="KW-0479">Metal-binding</keyword>
<keyword evidence="3 10" id="KW-0808">Transferase</keyword>
<keyword evidence="4 10" id="KW-0001">2Fe-2S</keyword>
<dbReference type="PIRSF" id="PIRSF005572">
    <property type="entry name" value="NifS"/>
    <property type="match status" value="1"/>
</dbReference>
<feature type="domain" description="Aminotransferase class V" evidence="12">
    <location>
        <begin position="5"/>
        <end position="368"/>
    </location>
</feature>
<dbReference type="PATRIC" id="fig|1445510.3.peg.4698"/>
<dbReference type="GO" id="GO:0051537">
    <property type="term" value="F:2 iron, 2 sulfur cluster binding"/>
    <property type="evidence" value="ECO:0007669"/>
    <property type="project" value="UniProtKB-UniRule"/>
</dbReference>
<dbReference type="FunFam" id="3.40.640.10:FF:000003">
    <property type="entry name" value="Cysteine desulfurase IscS"/>
    <property type="match status" value="1"/>
</dbReference>
<dbReference type="NCBIfam" id="NF010611">
    <property type="entry name" value="PRK14012.1"/>
    <property type="match status" value="1"/>
</dbReference>
<comment type="catalytic activity">
    <reaction evidence="9 10">
        <text>(sulfur carrier)-H + L-cysteine = (sulfur carrier)-SH + L-alanine</text>
        <dbReference type="Rhea" id="RHEA:43892"/>
        <dbReference type="Rhea" id="RHEA-COMP:14737"/>
        <dbReference type="Rhea" id="RHEA-COMP:14739"/>
        <dbReference type="ChEBI" id="CHEBI:29917"/>
        <dbReference type="ChEBI" id="CHEBI:35235"/>
        <dbReference type="ChEBI" id="CHEBI:57972"/>
        <dbReference type="ChEBI" id="CHEBI:64428"/>
        <dbReference type="EC" id="2.8.1.7"/>
    </reaction>
</comment>
<keyword evidence="8 10" id="KW-0411">Iron-sulfur</keyword>
<dbReference type="HOGENOM" id="CLU_003433_0_2_6"/>
<dbReference type="STRING" id="1445510.YC6258_04736"/>
<dbReference type="GO" id="GO:0030170">
    <property type="term" value="F:pyridoxal phosphate binding"/>
    <property type="evidence" value="ECO:0007669"/>
    <property type="project" value="UniProtKB-UniRule"/>
</dbReference>
<feature type="binding site" description="via persulfide group" evidence="10">
    <location>
        <position position="329"/>
    </location>
    <ligand>
        <name>[2Fe-2S] cluster</name>
        <dbReference type="ChEBI" id="CHEBI:190135"/>
        <note>ligand shared with IscU</note>
    </ligand>
</feature>
<dbReference type="Proteomes" id="UP000032266">
    <property type="component" value="Chromosome"/>
</dbReference>
<dbReference type="GO" id="GO:0044571">
    <property type="term" value="P:[2Fe-2S] cluster assembly"/>
    <property type="evidence" value="ECO:0007669"/>
    <property type="project" value="UniProtKB-UniRule"/>
</dbReference>
<comment type="subunit">
    <text evidence="10">Homodimer. Forms a heterotetramer with IscU, interacts with other sulfur acceptors.</text>
</comment>
<dbReference type="OrthoDB" id="9808002at2"/>
<keyword evidence="10" id="KW-0963">Cytoplasm</keyword>
<feature type="binding site" evidence="10">
    <location>
        <position position="244"/>
    </location>
    <ligand>
        <name>pyridoxal 5'-phosphate</name>
        <dbReference type="ChEBI" id="CHEBI:597326"/>
    </ligand>
</feature>
<comment type="similarity">
    <text evidence="2 10">Belongs to the class-V pyridoxal-phosphate-dependent aminotransferase family. NifS/IscS subfamily.</text>
</comment>
<dbReference type="UniPathway" id="UPA00266"/>
<dbReference type="KEGG" id="gsn:YC6258_04736"/>
<protein>
    <recommendedName>
        <fullName evidence="10">Cysteine desulfurase IscS</fullName>
        <ecNumber evidence="10">2.8.1.7</ecNumber>
    </recommendedName>
</protein>
<dbReference type="Pfam" id="PF00266">
    <property type="entry name" value="Aminotran_5"/>
    <property type="match status" value="1"/>
</dbReference>
<dbReference type="InterPro" id="IPR010240">
    <property type="entry name" value="Cys_deSase_IscS"/>
</dbReference>
<dbReference type="EMBL" id="CP007142">
    <property type="protein sequence ID" value="AJQ96768.1"/>
    <property type="molecule type" value="Genomic_DNA"/>
</dbReference>
<name>A0A0C5VU11_9GAMM</name>
<accession>A0A0C5VU11</accession>
<evidence type="ECO:0000313" key="14">
    <source>
        <dbReference type="Proteomes" id="UP000032266"/>
    </source>
</evidence>
<evidence type="ECO:0000256" key="3">
    <source>
        <dbReference type="ARBA" id="ARBA00022679"/>
    </source>
</evidence>
<proteinExistence type="inferred from homology"/>
<comment type="pathway">
    <text evidence="10">Cofactor biosynthesis; iron-sulfur cluster biosynthesis.</text>
</comment>
<gene>
    <name evidence="10" type="primary">iscS</name>
    <name evidence="13" type="ORF">YC6258_04736</name>
</gene>
<dbReference type="PANTHER" id="PTHR11601">
    <property type="entry name" value="CYSTEINE DESULFURYLASE FAMILY MEMBER"/>
    <property type="match status" value="1"/>
</dbReference>
<dbReference type="InterPro" id="IPR000192">
    <property type="entry name" value="Aminotrans_V_dom"/>
</dbReference>
<feature type="binding site" evidence="10">
    <location>
        <begin position="204"/>
        <end position="206"/>
    </location>
    <ligand>
        <name>pyridoxal 5'-phosphate</name>
        <dbReference type="ChEBI" id="CHEBI:597326"/>
    </ligand>
</feature>
<comment type="function">
    <text evidence="10">Master enzyme that delivers sulfur to a number of partners involved in Fe-S cluster assembly, tRNA modification or cofactor biosynthesis. Catalyzes the removal of elemental sulfur atoms from cysteine to produce alanine. Functions as a sulfur delivery protein for Fe-S cluster synthesis onto IscU, an Fe-S scaffold assembly protein, as well as other S acceptor proteins.</text>
</comment>
<feature type="binding site" evidence="10">
    <location>
        <position position="156"/>
    </location>
    <ligand>
        <name>pyridoxal 5'-phosphate</name>
        <dbReference type="ChEBI" id="CHEBI:597326"/>
    </ligand>
</feature>
<dbReference type="GO" id="GO:0046872">
    <property type="term" value="F:metal ion binding"/>
    <property type="evidence" value="ECO:0007669"/>
    <property type="project" value="UniProtKB-KW"/>
</dbReference>
<organism evidence="13 14">
    <name type="scientific">Gynuella sunshinyii YC6258</name>
    <dbReference type="NCBI Taxonomy" id="1445510"/>
    <lineage>
        <taxon>Bacteria</taxon>
        <taxon>Pseudomonadati</taxon>
        <taxon>Pseudomonadota</taxon>
        <taxon>Gammaproteobacteria</taxon>
        <taxon>Oceanospirillales</taxon>
        <taxon>Saccharospirillaceae</taxon>
        <taxon>Gynuella</taxon>
    </lineage>
</organism>
<dbReference type="PROSITE" id="PS00595">
    <property type="entry name" value="AA_TRANSFER_CLASS_5"/>
    <property type="match status" value="1"/>
</dbReference>
<dbReference type="SUPFAM" id="SSF53383">
    <property type="entry name" value="PLP-dependent transferases"/>
    <property type="match status" value="1"/>
</dbReference>
<dbReference type="PANTHER" id="PTHR11601:SF34">
    <property type="entry name" value="CYSTEINE DESULFURASE"/>
    <property type="match status" value="1"/>
</dbReference>
<keyword evidence="7 10" id="KW-0408">Iron</keyword>
<evidence type="ECO:0000256" key="6">
    <source>
        <dbReference type="ARBA" id="ARBA00022898"/>
    </source>
</evidence>
<keyword evidence="14" id="KW-1185">Reference proteome</keyword>
<dbReference type="Gene3D" id="3.40.640.10">
    <property type="entry name" value="Type I PLP-dependent aspartate aminotransferase-like (Major domain)"/>
    <property type="match status" value="1"/>
</dbReference>
<dbReference type="InterPro" id="IPR016454">
    <property type="entry name" value="Cysteine_dSase"/>
</dbReference>
<dbReference type="AlphaFoldDB" id="A0A0C5VU11"/>
<evidence type="ECO:0000256" key="9">
    <source>
        <dbReference type="ARBA" id="ARBA00050776"/>
    </source>
</evidence>
<evidence type="ECO:0000313" key="13">
    <source>
        <dbReference type="EMBL" id="AJQ96768.1"/>
    </source>
</evidence>
<evidence type="ECO:0000256" key="11">
    <source>
        <dbReference type="RuleBase" id="RU004504"/>
    </source>
</evidence>
<dbReference type="NCBIfam" id="NF002806">
    <property type="entry name" value="PRK02948.1"/>
    <property type="match status" value="1"/>
</dbReference>
<evidence type="ECO:0000256" key="5">
    <source>
        <dbReference type="ARBA" id="ARBA00022723"/>
    </source>
</evidence>
<feature type="modified residue" description="N6-(pyridoxal phosphate)lysine" evidence="10">
    <location>
        <position position="207"/>
    </location>
</feature>
<evidence type="ECO:0000256" key="1">
    <source>
        <dbReference type="ARBA" id="ARBA00001933"/>
    </source>
</evidence>